<proteinExistence type="predicted"/>
<protein>
    <submittedName>
        <fullName evidence="2">Uncharacterized protein</fullName>
    </submittedName>
</protein>
<sequence>MPAEEEGKCSSSKSWARGGADMLLLKLPLLAEARARVLQDPQDPQAECNVLCYGPETYRVLSALVARAGWRAFSLLNPRKRQREDPPATSLTHAAPGDCAESRAVLPTRMPLLNTLEGKLHNTALALREVRAKEESETKQVVLSSDKKRKASEAGRRNREDSSGCDMVESEGELMREEHEPGGKMCASIRNGEESAILRAIRATIKGRTCDTFVNGVDNTTYYSLTVKNNTSGSGTAAVPSSPNTKIRQHEQHVPWEIMLDGLMECKTVEDGVADAVRSYLRRVSWIEQQKNKHQLQSQGVAAETLSLGEQSWGSMSEALRVQKEMVRTRAQRKRFHREKRKD</sequence>
<feature type="compositionally biased region" description="Basic and acidic residues" evidence="1">
    <location>
        <begin position="151"/>
        <end position="162"/>
    </location>
</feature>
<feature type="region of interest" description="Disordered" evidence="1">
    <location>
        <begin position="136"/>
        <end position="184"/>
    </location>
</feature>
<dbReference type="AlphaFoldDB" id="G0TRU2"/>
<evidence type="ECO:0000313" key="2">
    <source>
        <dbReference type="EMBL" id="CCC46664.1"/>
    </source>
</evidence>
<evidence type="ECO:0000256" key="1">
    <source>
        <dbReference type="SAM" id="MobiDB-lite"/>
    </source>
</evidence>
<dbReference type="EMBL" id="HE573018">
    <property type="protein sequence ID" value="CCC46664.1"/>
    <property type="molecule type" value="Genomic_DNA"/>
</dbReference>
<accession>G0TRU2</accession>
<organism evidence="2">
    <name type="scientific">Trypanosoma vivax (strain Y486)</name>
    <dbReference type="NCBI Taxonomy" id="1055687"/>
    <lineage>
        <taxon>Eukaryota</taxon>
        <taxon>Discoba</taxon>
        <taxon>Euglenozoa</taxon>
        <taxon>Kinetoplastea</taxon>
        <taxon>Metakinetoplastina</taxon>
        <taxon>Trypanosomatida</taxon>
        <taxon>Trypanosomatidae</taxon>
        <taxon>Trypanosoma</taxon>
        <taxon>Duttonella</taxon>
    </lineage>
</organism>
<feature type="compositionally biased region" description="Basic and acidic residues" evidence="1">
    <location>
        <begin position="173"/>
        <end position="182"/>
    </location>
</feature>
<dbReference type="VEuPathDB" id="TriTrypDB:TvY486_0200760"/>
<name>G0TRU2_TRYVY</name>
<reference evidence="2" key="1">
    <citation type="journal article" date="2012" name="Proc. Natl. Acad. Sci. U.S.A.">
        <title>Antigenic diversity is generated by distinct evolutionary mechanisms in African trypanosome species.</title>
        <authorList>
            <person name="Jackson A.P."/>
            <person name="Berry A."/>
            <person name="Aslett M."/>
            <person name="Allison H.C."/>
            <person name="Burton P."/>
            <person name="Vavrova-Anderson J."/>
            <person name="Brown R."/>
            <person name="Browne H."/>
            <person name="Corton N."/>
            <person name="Hauser H."/>
            <person name="Gamble J."/>
            <person name="Gilderthorp R."/>
            <person name="Marcello L."/>
            <person name="McQuillan J."/>
            <person name="Otto T.D."/>
            <person name="Quail M.A."/>
            <person name="Sanders M.J."/>
            <person name="van Tonder A."/>
            <person name="Ginger M.L."/>
            <person name="Field M.C."/>
            <person name="Barry J.D."/>
            <person name="Hertz-Fowler C."/>
            <person name="Berriman M."/>
        </authorList>
    </citation>
    <scope>NUCLEOTIDE SEQUENCE</scope>
    <source>
        <strain evidence="2">Y486</strain>
    </source>
</reference>
<gene>
    <name evidence="2" type="ORF">TVY486_0200760</name>
</gene>
<dbReference type="OMA" id="GIDRAGY"/>